<organism evidence="1 2">
    <name type="scientific">Yoonia algicola</name>
    <dbReference type="NCBI Taxonomy" id="3137368"/>
    <lineage>
        <taxon>Bacteria</taxon>
        <taxon>Pseudomonadati</taxon>
        <taxon>Pseudomonadota</taxon>
        <taxon>Alphaproteobacteria</taxon>
        <taxon>Rhodobacterales</taxon>
        <taxon>Paracoccaceae</taxon>
        <taxon>Yoonia</taxon>
    </lineage>
</organism>
<dbReference type="Pfam" id="PF10115">
    <property type="entry name" value="HlyU"/>
    <property type="match status" value="1"/>
</dbReference>
<dbReference type="Proteomes" id="UP001451782">
    <property type="component" value="Chromosome"/>
</dbReference>
<dbReference type="EMBL" id="CP151762">
    <property type="protein sequence ID" value="WZU62099.1"/>
    <property type="molecule type" value="Genomic_DNA"/>
</dbReference>
<sequence>MALFSKLFGSSKPEAVPSEAYKDFTITPTPEKDSGGWRLAARIEKDGQVHELIRADVLQSKEQADAASVAKAKQVIDEQGDRLFG</sequence>
<dbReference type="InterPro" id="IPR018772">
    <property type="entry name" value="Transcription_activator_HlyU"/>
</dbReference>
<keyword evidence="2" id="KW-1185">Reference proteome</keyword>
<evidence type="ECO:0000313" key="2">
    <source>
        <dbReference type="Proteomes" id="UP001451782"/>
    </source>
</evidence>
<dbReference type="KEGG" id="yag:AABB28_09150"/>
<reference evidence="1 2" key="1">
    <citation type="submission" date="2024-04" db="EMBL/GenBank/DDBJ databases">
        <title>Phylogenomic analyses of a clade within the roseobacter group suggest taxonomic reassignments of species of the genera Aestuariivita, Citreicella, Loktanella, Nautella, Pelagibaca, Ruegeria, Thalassobius, Thiobacimonas and Tropicibacter, and the proposal o.</title>
        <authorList>
            <person name="Jeon C.O."/>
        </authorList>
    </citation>
    <scope>NUCLEOTIDE SEQUENCE [LARGE SCALE GENOMIC DNA]</scope>
    <source>
        <strain evidence="1 2">G8-12</strain>
    </source>
</reference>
<protein>
    <submittedName>
        <fullName evidence="1">HlyU family transcriptional regulator</fullName>
    </submittedName>
</protein>
<dbReference type="RefSeq" id="WP_342068511.1">
    <property type="nucleotide sequence ID" value="NZ_CP151762.1"/>
</dbReference>
<name>A0AAN0NGW7_9RHOB</name>
<dbReference type="AlphaFoldDB" id="A0AAN0NGW7"/>
<proteinExistence type="predicted"/>
<evidence type="ECO:0000313" key="1">
    <source>
        <dbReference type="EMBL" id="WZU62099.1"/>
    </source>
</evidence>
<gene>
    <name evidence="1" type="ORF">AABB28_09150</name>
</gene>
<accession>A0AAN0NGW7</accession>